<dbReference type="RefSeq" id="WP_310913927.1">
    <property type="nucleotide sequence ID" value="NZ_JAVLVT010000010.1"/>
</dbReference>
<name>A0ABU2HC27_9ACTN</name>
<organism evidence="2 3">
    <name type="scientific">Lipingzhangella rawalii</name>
    <dbReference type="NCBI Taxonomy" id="2055835"/>
    <lineage>
        <taxon>Bacteria</taxon>
        <taxon>Bacillati</taxon>
        <taxon>Actinomycetota</taxon>
        <taxon>Actinomycetes</taxon>
        <taxon>Streptosporangiales</taxon>
        <taxon>Nocardiopsidaceae</taxon>
        <taxon>Lipingzhangella</taxon>
    </lineage>
</organism>
<dbReference type="GO" id="GO:0016787">
    <property type="term" value="F:hydrolase activity"/>
    <property type="evidence" value="ECO:0007669"/>
    <property type="project" value="UniProtKB-KW"/>
</dbReference>
<protein>
    <submittedName>
        <fullName evidence="2">Alpha/beta hydrolase</fullName>
    </submittedName>
</protein>
<dbReference type="SUPFAM" id="SSF53474">
    <property type="entry name" value="alpha/beta-Hydrolases"/>
    <property type="match status" value="1"/>
</dbReference>
<reference evidence="3" key="1">
    <citation type="submission" date="2023-07" db="EMBL/GenBank/DDBJ databases">
        <title>Novel species in the genus Lipingzhangella isolated from Sambhar Salt Lake.</title>
        <authorList>
            <person name="Jiya N."/>
            <person name="Kajale S."/>
            <person name="Sharma A."/>
        </authorList>
    </citation>
    <scope>NUCLEOTIDE SEQUENCE [LARGE SCALE GENOMIC DNA]</scope>
    <source>
        <strain evidence="3">LS1_29</strain>
    </source>
</reference>
<comment type="caution">
    <text evidence="2">The sequence shown here is derived from an EMBL/GenBank/DDBJ whole genome shotgun (WGS) entry which is preliminary data.</text>
</comment>
<evidence type="ECO:0000313" key="2">
    <source>
        <dbReference type="EMBL" id="MDS1272360.1"/>
    </source>
</evidence>
<evidence type="ECO:0000259" key="1">
    <source>
        <dbReference type="Pfam" id="PF00561"/>
    </source>
</evidence>
<feature type="domain" description="AB hydrolase-1" evidence="1">
    <location>
        <begin position="23"/>
        <end position="142"/>
    </location>
</feature>
<dbReference type="EMBL" id="JAVLVT010000010">
    <property type="protein sequence ID" value="MDS1272360.1"/>
    <property type="molecule type" value="Genomic_DNA"/>
</dbReference>
<proteinExistence type="predicted"/>
<sequence>MQELSFPTDDGYRLFATVLGQGPPLVLLHAGGPDRWSMLPLARLLRDRATVILPDIRGYGQSTCADPALHTWRRYTDDLIALLDHLDMRQAVVGGAGLGSTVSLRAALQEPDRISGVVLIGVEDIEEDDAAKAAEIAFLDAFAARAAAQGLHAAWEPILATFPEVVGAMVRDAIPRSSVDSIVAAAAIGHDRSFADVAELRHVAAPTLVIPGNYPRHPRALAERCARVIPGSVLAPVEISAALRTAEGLADTVAPSIRAFLARLPHPAGDGNGAY</sequence>
<dbReference type="Pfam" id="PF00561">
    <property type="entry name" value="Abhydrolase_1"/>
    <property type="match status" value="1"/>
</dbReference>
<accession>A0ABU2HC27</accession>
<dbReference type="Gene3D" id="3.40.50.1820">
    <property type="entry name" value="alpha/beta hydrolase"/>
    <property type="match status" value="1"/>
</dbReference>
<keyword evidence="2" id="KW-0378">Hydrolase</keyword>
<dbReference type="PANTHER" id="PTHR43194:SF2">
    <property type="entry name" value="PEROXISOMAL MEMBRANE PROTEIN LPX1"/>
    <property type="match status" value="1"/>
</dbReference>
<dbReference type="PANTHER" id="PTHR43194">
    <property type="entry name" value="HYDROLASE ALPHA/BETA FOLD FAMILY"/>
    <property type="match status" value="1"/>
</dbReference>
<dbReference type="InterPro" id="IPR050228">
    <property type="entry name" value="Carboxylesterase_BioH"/>
</dbReference>
<dbReference type="Proteomes" id="UP001250214">
    <property type="component" value="Unassembled WGS sequence"/>
</dbReference>
<dbReference type="InterPro" id="IPR029058">
    <property type="entry name" value="AB_hydrolase_fold"/>
</dbReference>
<evidence type="ECO:0000313" key="3">
    <source>
        <dbReference type="Proteomes" id="UP001250214"/>
    </source>
</evidence>
<dbReference type="PRINTS" id="PR00111">
    <property type="entry name" value="ABHYDROLASE"/>
</dbReference>
<gene>
    <name evidence="2" type="ORF">RIF23_18900</name>
</gene>
<keyword evidence="3" id="KW-1185">Reference proteome</keyword>
<dbReference type="InterPro" id="IPR000073">
    <property type="entry name" value="AB_hydrolase_1"/>
</dbReference>